<evidence type="ECO:0000259" key="7">
    <source>
        <dbReference type="PROSITE" id="PS50222"/>
    </source>
</evidence>
<dbReference type="GeneID" id="7838841"/>
<feature type="domain" description="EF-hand" evidence="7">
    <location>
        <begin position="30"/>
        <end position="65"/>
    </location>
</feature>
<organism evidence="8 9">
    <name type="scientific">Tetrahymena thermophila (strain SB210)</name>
    <dbReference type="NCBI Taxonomy" id="312017"/>
    <lineage>
        <taxon>Eukaryota</taxon>
        <taxon>Sar</taxon>
        <taxon>Alveolata</taxon>
        <taxon>Ciliophora</taxon>
        <taxon>Intramacronucleata</taxon>
        <taxon>Oligohymenophorea</taxon>
        <taxon>Hymenostomatida</taxon>
        <taxon>Tetrahymenina</taxon>
        <taxon>Tetrahymenidae</taxon>
        <taxon>Tetrahymena</taxon>
    </lineage>
</organism>
<feature type="domain" description="EF-hand" evidence="7">
    <location>
        <begin position="996"/>
        <end position="1031"/>
    </location>
</feature>
<dbReference type="Pfam" id="PF13499">
    <property type="entry name" value="EF-hand_7"/>
    <property type="match status" value="2"/>
</dbReference>
<dbReference type="STRING" id="312017.Q23RD3"/>
<proteinExistence type="inferred from homology"/>
<evidence type="ECO:0000256" key="3">
    <source>
        <dbReference type="ARBA" id="ARBA00022723"/>
    </source>
</evidence>
<dbReference type="InParanoid" id="Q23RD3"/>
<dbReference type="PANTHER" id="PTHR23055:SF178">
    <property type="entry name" value="NEUROCALCIN HOMOLOG"/>
    <property type="match status" value="1"/>
</dbReference>
<dbReference type="Proteomes" id="UP000009168">
    <property type="component" value="Unassembled WGS sequence"/>
</dbReference>
<evidence type="ECO:0000256" key="6">
    <source>
        <dbReference type="ARBA" id="ARBA00023288"/>
    </source>
</evidence>
<dbReference type="SUPFAM" id="SSF47473">
    <property type="entry name" value="EF-hand"/>
    <property type="match status" value="2"/>
</dbReference>
<evidence type="ECO:0000256" key="2">
    <source>
        <dbReference type="ARBA" id="ARBA00022707"/>
    </source>
</evidence>
<dbReference type="RefSeq" id="XP_001019360.2">
    <property type="nucleotide sequence ID" value="XM_001019360.2"/>
</dbReference>
<protein>
    <submittedName>
        <fullName evidence="8">EF-hand pair protein</fullName>
    </submittedName>
</protein>
<keyword evidence="2" id="KW-0519">Myristate</keyword>
<dbReference type="eggNOG" id="KOG0044">
    <property type="taxonomic scope" value="Eukaryota"/>
</dbReference>
<dbReference type="InterPro" id="IPR011989">
    <property type="entry name" value="ARM-like"/>
</dbReference>
<dbReference type="InterPro" id="IPR028846">
    <property type="entry name" value="Recoverin"/>
</dbReference>
<comment type="similarity">
    <text evidence="1">Belongs to the recoverin family.</text>
</comment>
<dbReference type="OrthoDB" id="191686at2759"/>
<dbReference type="AlphaFoldDB" id="Q23RD3"/>
<dbReference type="GO" id="GO:0005509">
    <property type="term" value="F:calcium ion binding"/>
    <property type="evidence" value="ECO:0007669"/>
    <property type="project" value="InterPro"/>
</dbReference>
<dbReference type="EMBL" id="GG662644">
    <property type="protein sequence ID" value="EAR99115.2"/>
    <property type="molecule type" value="Genomic_DNA"/>
</dbReference>
<keyword evidence="9" id="KW-1185">Reference proteome</keyword>
<evidence type="ECO:0000256" key="4">
    <source>
        <dbReference type="ARBA" id="ARBA00022737"/>
    </source>
</evidence>
<dbReference type="InterPro" id="IPR002048">
    <property type="entry name" value="EF_hand_dom"/>
</dbReference>
<keyword evidence="4" id="KW-0677">Repeat</keyword>
<dbReference type="SMART" id="SM00054">
    <property type="entry name" value="EFh"/>
    <property type="match status" value="4"/>
</dbReference>
<dbReference type="PRINTS" id="PR00450">
    <property type="entry name" value="RECOVERIN"/>
</dbReference>
<dbReference type="InterPro" id="IPR011992">
    <property type="entry name" value="EF-hand-dom_pair"/>
</dbReference>
<evidence type="ECO:0000313" key="8">
    <source>
        <dbReference type="EMBL" id="EAR99115.2"/>
    </source>
</evidence>
<dbReference type="InterPro" id="IPR018247">
    <property type="entry name" value="EF_Hand_1_Ca_BS"/>
</dbReference>
<evidence type="ECO:0000256" key="1">
    <source>
        <dbReference type="ARBA" id="ARBA00006049"/>
    </source>
</evidence>
<keyword evidence="6" id="KW-0449">Lipoprotein</keyword>
<dbReference type="PROSITE" id="PS00018">
    <property type="entry name" value="EF_HAND_1"/>
    <property type="match status" value="4"/>
</dbReference>
<keyword evidence="5" id="KW-0106">Calcium</keyword>
<dbReference type="SUPFAM" id="SSF48371">
    <property type="entry name" value="ARM repeat"/>
    <property type="match status" value="1"/>
</dbReference>
<dbReference type="HOGENOM" id="CLU_294670_0_0_1"/>
<dbReference type="PANTHER" id="PTHR23055">
    <property type="entry name" value="CALCIUM BINDING PROTEINS"/>
    <property type="match status" value="1"/>
</dbReference>
<name>Q23RD3_TETTS</name>
<dbReference type="InterPro" id="IPR016024">
    <property type="entry name" value="ARM-type_fold"/>
</dbReference>
<sequence>MNQVNSGVSYENTSLELEKKLIDQKVLTKTQIEEIRKLFTIIDTDHSGELSTQEMRNLIVRLSQNRMTEQEINTLITNMDSNKDGTIQWHEFLQALAEYLSQNGVLREINNDNDQEGVSLIFERKMVHLEVLQFLTKNMSDFEKHILDIEQNDVNASKLGNYNFFAHVKESAVDKVQFFQECQLVFNNEFQNIVEHLHSPDQQKVLYAVDVLTKLMELSRIFKTPHERFKISHLLIKIYDLVEFSLIKRICSLIVNSTEPNIVWKALQVATLYAAGPRLAYAPVGSKYEQQSLHYQYSLFKEGIVQHLLGSYLNSDIIELKGQSVLLIGFLAKGNKDIRDYLLSENAHVIIGENCMKLLNNLNDQNDYFESIYHSWTLSILAGQTLPQGQKIYDLNVILNLADSLQKIFLNFTADDTLANAVVGLGYLLPFIEITQENCFIWQKIIEVLVKHNSFKVKVACLSAIKKIVMNNSKQAQFIIECDFLSICQEFLSSGQSQYTEIQLEILSIIEKLIKQGFYFYIINNYRFLNFLYRKIYDQSIIKQKILLIIEALLSKVDANFIHVVDSDLQRGLVHSLQDFREKDKIMQEFYNYYECTYNLEIMKLSFDSLNWIAKHLQNYRQISDTRYNRILSDLLDISNYSKIQSALEMLFNDIFANKVDVALLHSVMPYLIESYQQFLQNCFTILSKPQDLPFDQQFTHSLQVKFNELINYIKVKQEAFQDYLKRRPQNTSSQNVILNCYYKQYPNGENKEIVVPSSHTLLQALIQVEEKFKVSPIEIFIIYENGQYANLNQEGLYENIVQREVAQSPNITPKINIILFDMSHISMQKRINASEKFFDLNHSNTLDDFFQEGSVVMEDKNRIVSELLSKTGLDRDKIENLYNQFKKASMNRVQNKNIGSFTHQEFKNILFENGIDNTLSDNISQLLDFRNTGLIDFRDFVCYMSILISGNLEEKLKLAYQSYDVNGDGFLDKNEVARMFEVAGRLRGISFSIDQLKNNTEEFFKLADQNNDGQISYSEFRIAIQKRPEIISEFFNVIGNSFSQRITRNVFGVVQTNNYQNNNLFGYQYNRMQ</sequence>
<dbReference type="Gene3D" id="1.10.238.10">
    <property type="entry name" value="EF-hand"/>
    <property type="match status" value="2"/>
</dbReference>
<dbReference type="CDD" id="cd00051">
    <property type="entry name" value="EFh"/>
    <property type="match status" value="2"/>
</dbReference>
<dbReference type="Gene3D" id="1.25.10.10">
    <property type="entry name" value="Leucine-rich Repeat Variant"/>
    <property type="match status" value="1"/>
</dbReference>
<keyword evidence="3" id="KW-0479">Metal-binding</keyword>
<gene>
    <name evidence="8" type="ORF">TTHERM_00388560</name>
</gene>
<feature type="domain" description="EF-hand" evidence="7">
    <location>
        <begin position="952"/>
        <end position="987"/>
    </location>
</feature>
<dbReference type="KEGG" id="tet:TTHERM_00388560"/>
<feature type="domain" description="EF-hand" evidence="7">
    <location>
        <begin position="67"/>
        <end position="102"/>
    </location>
</feature>
<dbReference type="eggNOG" id="KOG0027">
    <property type="taxonomic scope" value="Eukaryota"/>
</dbReference>
<accession>Q23RD3</accession>
<evidence type="ECO:0000313" key="9">
    <source>
        <dbReference type="Proteomes" id="UP000009168"/>
    </source>
</evidence>
<dbReference type="PROSITE" id="PS50222">
    <property type="entry name" value="EF_HAND_2"/>
    <property type="match status" value="4"/>
</dbReference>
<evidence type="ECO:0000256" key="5">
    <source>
        <dbReference type="ARBA" id="ARBA00022837"/>
    </source>
</evidence>
<reference evidence="9" key="1">
    <citation type="journal article" date="2006" name="PLoS Biol.">
        <title>Macronuclear genome sequence of the ciliate Tetrahymena thermophila, a model eukaryote.</title>
        <authorList>
            <person name="Eisen J.A."/>
            <person name="Coyne R.S."/>
            <person name="Wu M."/>
            <person name="Wu D."/>
            <person name="Thiagarajan M."/>
            <person name="Wortman J.R."/>
            <person name="Badger J.H."/>
            <person name="Ren Q."/>
            <person name="Amedeo P."/>
            <person name="Jones K.M."/>
            <person name="Tallon L.J."/>
            <person name="Delcher A.L."/>
            <person name="Salzberg S.L."/>
            <person name="Silva J.C."/>
            <person name="Haas B.J."/>
            <person name="Majoros W.H."/>
            <person name="Farzad M."/>
            <person name="Carlton J.M."/>
            <person name="Smith R.K. Jr."/>
            <person name="Garg J."/>
            <person name="Pearlman R.E."/>
            <person name="Karrer K.M."/>
            <person name="Sun L."/>
            <person name="Manning G."/>
            <person name="Elde N.C."/>
            <person name="Turkewitz A.P."/>
            <person name="Asai D.J."/>
            <person name="Wilkes D.E."/>
            <person name="Wang Y."/>
            <person name="Cai H."/>
            <person name="Collins K."/>
            <person name="Stewart B.A."/>
            <person name="Lee S.R."/>
            <person name="Wilamowska K."/>
            <person name="Weinberg Z."/>
            <person name="Ruzzo W.L."/>
            <person name="Wloga D."/>
            <person name="Gaertig J."/>
            <person name="Frankel J."/>
            <person name="Tsao C.-C."/>
            <person name="Gorovsky M.A."/>
            <person name="Keeling P.J."/>
            <person name="Waller R.F."/>
            <person name="Patron N.J."/>
            <person name="Cherry J.M."/>
            <person name="Stover N.A."/>
            <person name="Krieger C.J."/>
            <person name="del Toro C."/>
            <person name="Ryder H.F."/>
            <person name="Williamson S.C."/>
            <person name="Barbeau R.A."/>
            <person name="Hamilton E.P."/>
            <person name="Orias E."/>
        </authorList>
    </citation>
    <scope>NUCLEOTIDE SEQUENCE [LARGE SCALE GENOMIC DNA]</scope>
    <source>
        <strain evidence="9">SB210</strain>
    </source>
</reference>